<dbReference type="Gene3D" id="3.40.50.720">
    <property type="entry name" value="NAD(P)-binding Rossmann-like Domain"/>
    <property type="match status" value="1"/>
</dbReference>
<dbReference type="AlphaFoldDB" id="A0A250F6W6"/>
<evidence type="ECO:0000256" key="2">
    <source>
        <dbReference type="ARBA" id="ARBA00023002"/>
    </source>
</evidence>
<dbReference type="GO" id="GO:0016491">
    <property type="term" value="F:oxidoreductase activity"/>
    <property type="evidence" value="ECO:0007669"/>
    <property type="project" value="UniProtKB-KW"/>
</dbReference>
<evidence type="ECO:0000313" key="4">
    <source>
        <dbReference type="Proteomes" id="UP000217334"/>
    </source>
</evidence>
<sequence>MVKEIYLLQHIGTPEDIAKACVFLASDNASWITGTVLAVDGGLTTN</sequence>
<dbReference type="PANTHER" id="PTHR24321">
    <property type="entry name" value="DEHYDROGENASES, SHORT CHAIN"/>
    <property type="match status" value="1"/>
</dbReference>
<dbReference type="SUPFAM" id="SSF51735">
    <property type="entry name" value="NAD(P)-binding Rossmann-fold domains"/>
    <property type="match status" value="1"/>
</dbReference>
<proteinExistence type="inferred from homology"/>
<evidence type="ECO:0000256" key="1">
    <source>
        <dbReference type="ARBA" id="ARBA00006484"/>
    </source>
</evidence>
<keyword evidence="2" id="KW-0560">Oxidoreductase</keyword>
<accession>A0A250F6W6</accession>
<dbReference type="InterPro" id="IPR036291">
    <property type="entry name" value="NAD(P)-bd_dom_sf"/>
</dbReference>
<dbReference type="InterPro" id="IPR002347">
    <property type="entry name" value="SDR_fam"/>
</dbReference>
<dbReference type="Proteomes" id="UP000217334">
    <property type="component" value="Chromosome"/>
</dbReference>
<dbReference type="PANTHER" id="PTHR24321:SF8">
    <property type="entry name" value="ESTRADIOL 17-BETA-DEHYDROGENASE 8-RELATED"/>
    <property type="match status" value="1"/>
</dbReference>
<evidence type="ECO:0000313" key="3">
    <source>
        <dbReference type="EMBL" id="ATA79985.1"/>
    </source>
</evidence>
<dbReference type="Pfam" id="PF13561">
    <property type="entry name" value="adh_short_C2"/>
    <property type="match status" value="1"/>
</dbReference>
<dbReference type="EMBL" id="CP022383">
    <property type="protein sequence ID" value="ATA79985.1"/>
    <property type="molecule type" value="Genomic_DNA"/>
</dbReference>
<name>A0A250F6W6_CAPSP</name>
<organism evidence="3 4">
    <name type="scientific">Capnocytophaga sputigena</name>
    <dbReference type="NCBI Taxonomy" id="1019"/>
    <lineage>
        <taxon>Bacteria</taxon>
        <taxon>Pseudomonadati</taxon>
        <taxon>Bacteroidota</taxon>
        <taxon>Flavobacteriia</taxon>
        <taxon>Flavobacteriales</taxon>
        <taxon>Flavobacteriaceae</taxon>
        <taxon>Capnocytophaga</taxon>
    </lineage>
</organism>
<protein>
    <submittedName>
        <fullName evidence="3">7-carboxy-7-deazaguanine synthase</fullName>
    </submittedName>
</protein>
<reference evidence="4" key="1">
    <citation type="submission" date="2017-06" db="EMBL/GenBank/DDBJ databases">
        <title>Capnocytophaga spp. assemblies.</title>
        <authorList>
            <person name="Gulvik C.A."/>
        </authorList>
    </citation>
    <scope>NUCLEOTIDE SEQUENCE [LARGE SCALE GENOMIC DNA]</scope>
    <source>
        <strain evidence="4">H4486</strain>
    </source>
</reference>
<gene>
    <name evidence="3" type="ORF">CGC59_09980</name>
</gene>
<comment type="similarity">
    <text evidence="1">Belongs to the short-chain dehydrogenases/reductases (SDR) family.</text>
</comment>